<accession>A0A024SM75</accession>
<dbReference type="Proteomes" id="UP000024376">
    <property type="component" value="Unassembled WGS sequence"/>
</dbReference>
<feature type="compositionally biased region" description="Polar residues" evidence="1">
    <location>
        <begin position="1"/>
        <end position="20"/>
    </location>
</feature>
<dbReference type="EMBL" id="KI911139">
    <property type="protein sequence ID" value="ETS07113.1"/>
    <property type="molecule type" value="Genomic_DNA"/>
</dbReference>
<evidence type="ECO:0000313" key="3">
    <source>
        <dbReference type="Proteomes" id="UP000024376"/>
    </source>
</evidence>
<name>A0A024SM75_HYPJR</name>
<dbReference type="OrthoDB" id="4883684at2759"/>
<organism evidence="2 3">
    <name type="scientific">Hypocrea jecorina (strain ATCC 56765 / BCRC 32924 / NRRL 11460 / Rut C-30)</name>
    <name type="common">Trichoderma reesei</name>
    <dbReference type="NCBI Taxonomy" id="1344414"/>
    <lineage>
        <taxon>Eukaryota</taxon>
        <taxon>Fungi</taxon>
        <taxon>Dikarya</taxon>
        <taxon>Ascomycota</taxon>
        <taxon>Pezizomycotina</taxon>
        <taxon>Sordariomycetes</taxon>
        <taxon>Hypocreomycetidae</taxon>
        <taxon>Hypocreales</taxon>
        <taxon>Hypocreaceae</taxon>
        <taxon>Trichoderma</taxon>
    </lineage>
</organism>
<evidence type="ECO:0000313" key="2">
    <source>
        <dbReference type="EMBL" id="ETS07113.1"/>
    </source>
</evidence>
<reference evidence="3" key="1">
    <citation type="journal article" date="2013" name="Ind. Biotechnol.">
        <title>Comparative genomics analysis of Trichoderma reesei strains.</title>
        <authorList>
            <person name="Koike H."/>
            <person name="Aerts A."/>
            <person name="LaButti K."/>
            <person name="Grigoriev I.V."/>
            <person name="Baker S.E."/>
        </authorList>
    </citation>
    <scope>NUCLEOTIDE SEQUENCE [LARGE SCALE GENOMIC DNA]</scope>
    <source>
        <strain evidence="3">ATCC 56765 / BCRC 32924 / NRRL 11460 / Rut C-30</strain>
    </source>
</reference>
<feature type="region of interest" description="Disordered" evidence="1">
    <location>
        <begin position="1"/>
        <end position="62"/>
    </location>
</feature>
<proteinExistence type="predicted"/>
<dbReference type="KEGG" id="trr:M419DRAFT_5335"/>
<evidence type="ECO:0000256" key="1">
    <source>
        <dbReference type="SAM" id="MobiDB-lite"/>
    </source>
</evidence>
<dbReference type="HOGENOM" id="CLU_135193_0_0_1"/>
<dbReference type="AlphaFoldDB" id="A0A024SM75"/>
<protein>
    <submittedName>
        <fullName evidence="2">Uncharacterized protein</fullName>
    </submittedName>
</protein>
<feature type="compositionally biased region" description="Polar residues" evidence="1">
    <location>
        <begin position="27"/>
        <end position="46"/>
    </location>
</feature>
<sequence length="168" mass="18760">MPESRNNPAINETISSNQESPMMADMQRTTAAQPSTAHNRTTSKSAVNHPEQELQDEEYLEGSFNIDERRKRFDEQSCTVEDKEISDLFKKGLLDDGSTGPLKGDFTLNHLPQLSGDEVCSIQWTTPRKNKQKQKTSKTIRNGTGLSDDELASVLQACPDLEGFITNK</sequence>
<gene>
    <name evidence="2" type="ORF">M419DRAFT_5335</name>
</gene>